<organism evidence="3 4">
    <name type="scientific">Nibribacter ruber</name>
    <dbReference type="NCBI Taxonomy" id="2698458"/>
    <lineage>
        <taxon>Bacteria</taxon>
        <taxon>Pseudomonadati</taxon>
        <taxon>Bacteroidota</taxon>
        <taxon>Cytophagia</taxon>
        <taxon>Cytophagales</taxon>
        <taxon>Hymenobacteraceae</taxon>
        <taxon>Nibribacter</taxon>
    </lineage>
</organism>
<keyword evidence="4" id="KW-1185">Reference proteome</keyword>
<dbReference type="Pfam" id="PF08327">
    <property type="entry name" value="AHSA1"/>
    <property type="match status" value="1"/>
</dbReference>
<proteinExistence type="inferred from homology"/>
<dbReference type="EMBL" id="CP047897">
    <property type="protein sequence ID" value="QHL86710.1"/>
    <property type="molecule type" value="Genomic_DNA"/>
</dbReference>
<dbReference type="CDD" id="cd07814">
    <property type="entry name" value="SRPBCC_CalC_Aha1-like"/>
    <property type="match status" value="1"/>
</dbReference>
<protein>
    <submittedName>
        <fullName evidence="3">SRPBCC domain-containing protein</fullName>
    </submittedName>
</protein>
<dbReference type="Gene3D" id="3.30.530.20">
    <property type="match status" value="1"/>
</dbReference>
<comment type="similarity">
    <text evidence="1">Belongs to the AHA1 family.</text>
</comment>
<accession>A0A6P1NUI8</accession>
<dbReference type="InterPro" id="IPR023393">
    <property type="entry name" value="START-like_dom_sf"/>
</dbReference>
<name>A0A6P1NUI8_9BACT</name>
<dbReference type="RefSeq" id="WP_160689372.1">
    <property type="nucleotide sequence ID" value="NZ_CP047897.1"/>
</dbReference>
<feature type="domain" description="Activator of Hsp90 ATPase homologue 1/2-like C-terminal" evidence="2">
    <location>
        <begin position="14"/>
        <end position="161"/>
    </location>
</feature>
<reference evidence="3 4" key="1">
    <citation type="submission" date="2020-01" db="EMBL/GenBank/DDBJ databases">
        <authorList>
            <person name="Kim M."/>
        </authorList>
    </citation>
    <scope>NUCLEOTIDE SEQUENCE [LARGE SCALE GENOMIC DNA]</scope>
    <source>
        <strain evidence="3 4">BT10</strain>
    </source>
</reference>
<evidence type="ECO:0000256" key="1">
    <source>
        <dbReference type="ARBA" id="ARBA00006817"/>
    </source>
</evidence>
<dbReference type="SUPFAM" id="SSF55961">
    <property type="entry name" value="Bet v1-like"/>
    <property type="match status" value="1"/>
</dbReference>
<evidence type="ECO:0000313" key="4">
    <source>
        <dbReference type="Proteomes" id="UP000464214"/>
    </source>
</evidence>
<dbReference type="AlphaFoldDB" id="A0A6P1NUI8"/>
<dbReference type="InterPro" id="IPR013538">
    <property type="entry name" value="ASHA1/2-like_C"/>
</dbReference>
<dbReference type="Proteomes" id="UP000464214">
    <property type="component" value="Chromosome"/>
</dbReference>
<evidence type="ECO:0000313" key="3">
    <source>
        <dbReference type="EMBL" id="QHL86710.1"/>
    </source>
</evidence>
<dbReference type="KEGG" id="nib:GU926_04365"/>
<gene>
    <name evidence="3" type="ORF">GU926_04365</name>
</gene>
<evidence type="ECO:0000259" key="2">
    <source>
        <dbReference type="Pfam" id="PF08327"/>
    </source>
</evidence>
<sequence length="162" mass="18463">MATHPNFVISREINAPIERVWQAWTQEENLKQWWSPAGFDLEVKEFNAVPNGTFLYGMSAEGMPTMWGKCTYVSLEAPRRLEYIDAFTDEEGNLESAPFSEAWPTEMLNVLTLQEQNGKTLITLTGKPVNATPQEEQTYFEGHSDMQQSYSGIFQQLAAFLQ</sequence>